<accession>A0A927AY02</accession>
<dbReference type="Proteomes" id="UP000653797">
    <property type="component" value="Unassembled WGS sequence"/>
</dbReference>
<protein>
    <submittedName>
        <fullName evidence="2">Uncharacterized protein</fullName>
    </submittedName>
</protein>
<organism evidence="2 3">
    <name type="scientific">Spirosoma validum</name>
    <dbReference type="NCBI Taxonomy" id="2771355"/>
    <lineage>
        <taxon>Bacteria</taxon>
        <taxon>Pseudomonadati</taxon>
        <taxon>Bacteroidota</taxon>
        <taxon>Cytophagia</taxon>
        <taxon>Cytophagales</taxon>
        <taxon>Cytophagaceae</taxon>
        <taxon>Spirosoma</taxon>
    </lineage>
</organism>
<dbReference type="EMBL" id="JACXAA010000001">
    <property type="protein sequence ID" value="MBD2751830.1"/>
    <property type="molecule type" value="Genomic_DNA"/>
</dbReference>
<feature type="region of interest" description="Disordered" evidence="1">
    <location>
        <begin position="1"/>
        <end position="21"/>
    </location>
</feature>
<proteinExistence type="predicted"/>
<name>A0A927AY02_9BACT</name>
<evidence type="ECO:0000313" key="2">
    <source>
        <dbReference type="EMBL" id="MBD2751830.1"/>
    </source>
</evidence>
<sequence>MMEPKQPTVSAKPLSEMTPQERHERAIGVLKRLVADKHQAEEEMVENFHKDPAIQAAVAKLKEENERRGTPVVQL</sequence>
<keyword evidence="3" id="KW-1185">Reference proteome</keyword>
<comment type="caution">
    <text evidence="2">The sequence shown here is derived from an EMBL/GenBank/DDBJ whole genome shotgun (WGS) entry which is preliminary data.</text>
</comment>
<dbReference type="AlphaFoldDB" id="A0A927AY02"/>
<reference evidence="2" key="1">
    <citation type="submission" date="2020-09" db="EMBL/GenBank/DDBJ databases">
        <authorList>
            <person name="Kim M.K."/>
        </authorList>
    </citation>
    <scope>NUCLEOTIDE SEQUENCE</scope>
    <source>
        <strain evidence="2">BT704</strain>
    </source>
</reference>
<evidence type="ECO:0000256" key="1">
    <source>
        <dbReference type="SAM" id="MobiDB-lite"/>
    </source>
</evidence>
<gene>
    <name evidence="2" type="ORF">IC230_02930</name>
</gene>
<evidence type="ECO:0000313" key="3">
    <source>
        <dbReference type="Proteomes" id="UP000653797"/>
    </source>
</evidence>
<dbReference type="RefSeq" id="WP_191037457.1">
    <property type="nucleotide sequence ID" value="NZ_JACXAA010000001.1"/>
</dbReference>